<gene>
    <name evidence="1" type="ORF">E2562_025668</name>
</gene>
<dbReference type="AlphaFoldDB" id="A0A6G1FCK2"/>
<dbReference type="EMBL" id="SPHZ02000001">
    <property type="protein sequence ID" value="KAF0934581.1"/>
    <property type="molecule type" value="Genomic_DNA"/>
</dbReference>
<keyword evidence="2" id="KW-1185">Reference proteome</keyword>
<dbReference type="InterPro" id="IPR044997">
    <property type="entry name" value="F-box_plant"/>
</dbReference>
<accession>A0A6G1FCK2</accession>
<name>A0A6G1FCK2_9ORYZ</name>
<proteinExistence type="predicted"/>
<evidence type="ECO:0000313" key="2">
    <source>
        <dbReference type="Proteomes" id="UP000479710"/>
    </source>
</evidence>
<evidence type="ECO:0000313" key="1">
    <source>
        <dbReference type="EMBL" id="KAF0934581.1"/>
    </source>
</evidence>
<evidence type="ECO:0008006" key="3">
    <source>
        <dbReference type="Google" id="ProtNLM"/>
    </source>
</evidence>
<dbReference type="Proteomes" id="UP000479710">
    <property type="component" value="Unassembled WGS sequence"/>
</dbReference>
<dbReference type="PANTHER" id="PTHR32153">
    <property type="entry name" value="OJ000223_09.16 PROTEIN"/>
    <property type="match status" value="1"/>
</dbReference>
<comment type="caution">
    <text evidence="1">The sequence shown here is derived from an EMBL/GenBank/DDBJ whole genome shotgun (WGS) entry which is preliminary data.</text>
</comment>
<dbReference type="OrthoDB" id="613859at2759"/>
<sequence>MAYDHWDSYEDPLSFGDVPLLSSLSLTNAGAGWQKNLRLSQLLSTVTSISDLLQNFESEKIWAHPECPKLLGPVFHKLQSVTLVDLLEGCTIDWTMLILEAAPILKELCITVWDHWCNMKTEEDRRDEGYGDKTNVEWESAAPDGFRHDNLSKLTIYGFQPDDNFVGYVRHVMEAAVNLEEVSLYDRKVCDRCGDLDPKIKMKISPSRYPCTIKERELLKNQIIVGLGMASPDIIHFRS</sequence>
<reference evidence="1 2" key="1">
    <citation type="submission" date="2019-11" db="EMBL/GenBank/DDBJ databases">
        <title>Whole genome sequence of Oryza granulata.</title>
        <authorList>
            <person name="Li W."/>
        </authorList>
    </citation>
    <scope>NUCLEOTIDE SEQUENCE [LARGE SCALE GENOMIC DNA]</scope>
    <source>
        <strain evidence="2">cv. Menghai</strain>
        <tissue evidence="1">Leaf</tissue>
    </source>
</reference>
<protein>
    <recommendedName>
        <fullName evidence="3">FBD domain-containing protein</fullName>
    </recommendedName>
</protein>
<organism evidence="1 2">
    <name type="scientific">Oryza meyeriana var. granulata</name>
    <dbReference type="NCBI Taxonomy" id="110450"/>
    <lineage>
        <taxon>Eukaryota</taxon>
        <taxon>Viridiplantae</taxon>
        <taxon>Streptophyta</taxon>
        <taxon>Embryophyta</taxon>
        <taxon>Tracheophyta</taxon>
        <taxon>Spermatophyta</taxon>
        <taxon>Magnoliopsida</taxon>
        <taxon>Liliopsida</taxon>
        <taxon>Poales</taxon>
        <taxon>Poaceae</taxon>
        <taxon>BOP clade</taxon>
        <taxon>Oryzoideae</taxon>
        <taxon>Oryzeae</taxon>
        <taxon>Oryzinae</taxon>
        <taxon>Oryza</taxon>
        <taxon>Oryza meyeriana</taxon>
    </lineage>
</organism>